<protein>
    <recommendedName>
        <fullName evidence="2">NADAR domain-containing protein</fullName>
    </recommendedName>
</protein>
<evidence type="ECO:0000259" key="2">
    <source>
        <dbReference type="Pfam" id="PF08719"/>
    </source>
</evidence>
<dbReference type="AlphaFoldDB" id="A0A8S1HRV5"/>
<gene>
    <name evidence="3" type="ORF">CAUJ_LOCUS14006</name>
</gene>
<dbReference type="Gene3D" id="1.10.357.40">
    <property type="entry name" value="YbiA-like"/>
    <property type="match status" value="1"/>
</dbReference>
<accession>A0A8S1HRV5</accession>
<reference evidence="3" key="1">
    <citation type="submission" date="2020-10" db="EMBL/GenBank/DDBJ databases">
        <authorList>
            <person name="Kikuchi T."/>
        </authorList>
    </citation>
    <scope>NUCLEOTIDE SEQUENCE</scope>
    <source>
        <strain evidence="3">NKZ352</strain>
    </source>
</reference>
<dbReference type="Proteomes" id="UP000835052">
    <property type="component" value="Unassembled WGS sequence"/>
</dbReference>
<evidence type="ECO:0000256" key="1">
    <source>
        <dbReference type="SAM" id="MobiDB-lite"/>
    </source>
</evidence>
<comment type="caution">
    <text evidence="3">The sequence shown here is derived from an EMBL/GenBank/DDBJ whole genome shotgun (WGS) entry which is preliminary data.</text>
</comment>
<feature type="domain" description="NADAR" evidence="2">
    <location>
        <begin position="140"/>
        <end position="269"/>
    </location>
</feature>
<proteinExistence type="predicted"/>
<dbReference type="CDD" id="cd15457">
    <property type="entry name" value="NADAR"/>
    <property type="match status" value="1"/>
</dbReference>
<feature type="region of interest" description="Disordered" evidence="1">
    <location>
        <begin position="305"/>
        <end position="325"/>
    </location>
</feature>
<dbReference type="SUPFAM" id="SSF143990">
    <property type="entry name" value="YbiA-like"/>
    <property type="match status" value="1"/>
</dbReference>
<dbReference type="InterPro" id="IPR012816">
    <property type="entry name" value="NADAR"/>
</dbReference>
<evidence type="ECO:0000313" key="4">
    <source>
        <dbReference type="Proteomes" id="UP000835052"/>
    </source>
</evidence>
<dbReference type="EMBL" id="CAJGYM010000115">
    <property type="protein sequence ID" value="CAD6198099.1"/>
    <property type="molecule type" value="Genomic_DNA"/>
</dbReference>
<dbReference type="OrthoDB" id="206452at2759"/>
<name>A0A8S1HRV5_9PELO</name>
<dbReference type="Pfam" id="PF08719">
    <property type="entry name" value="NADAR"/>
    <property type="match status" value="1"/>
</dbReference>
<evidence type="ECO:0000313" key="3">
    <source>
        <dbReference type="EMBL" id="CAD6198099.1"/>
    </source>
</evidence>
<dbReference type="InterPro" id="IPR037238">
    <property type="entry name" value="YbiA-like_sf"/>
</dbReference>
<organism evidence="3 4">
    <name type="scientific">Caenorhabditis auriculariae</name>
    <dbReference type="NCBI Taxonomy" id="2777116"/>
    <lineage>
        <taxon>Eukaryota</taxon>
        <taxon>Metazoa</taxon>
        <taxon>Ecdysozoa</taxon>
        <taxon>Nematoda</taxon>
        <taxon>Chromadorea</taxon>
        <taxon>Rhabditida</taxon>
        <taxon>Rhabditina</taxon>
        <taxon>Rhabditomorpha</taxon>
        <taxon>Rhabditoidea</taxon>
        <taxon>Rhabditidae</taxon>
        <taxon>Peloderinae</taxon>
        <taxon>Caenorhabditis</taxon>
    </lineage>
</organism>
<sequence>MMSDNDIVVKISKELEDLKVSHKGMHNMLVKMQDEKDMLKKEVDDVRRANAAVHNAVFLLEEEKINLRKAVHKLKLRNSMTQKKVLKLKEKLRGVIKDDGESSDEDLEFADYDEIGRDFILVGGINDPLSFGYKVTLLDEHEKEHKSAERYYWYLMAEYFNDQDAMTEIRTAPTYNGAENAMKNIKAFSEKKWNQIKLEMYIKAQTLKFEQARSIRNCLVSTGTSYIAVASEDKLYGTGWRKIREEAMKPLTWDGQNEGGRTLMRIRKQSLLKHSWDSKQEQAETENRVRDLRRFVWRRIDTNRRPGGPLMNRKFNGEQRQAQRN</sequence>
<keyword evidence="4" id="KW-1185">Reference proteome</keyword>